<proteinExistence type="predicted"/>
<organism evidence="2 3">
    <name type="scientific">Penicillium cosmopolitanum</name>
    <dbReference type="NCBI Taxonomy" id="1131564"/>
    <lineage>
        <taxon>Eukaryota</taxon>
        <taxon>Fungi</taxon>
        <taxon>Dikarya</taxon>
        <taxon>Ascomycota</taxon>
        <taxon>Pezizomycotina</taxon>
        <taxon>Eurotiomycetes</taxon>
        <taxon>Eurotiomycetidae</taxon>
        <taxon>Eurotiales</taxon>
        <taxon>Aspergillaceae</taxon>
        <taxon>Penicillium</taxon>
    </lineage>
</organism>
<keyword evidence="3" id="KW-1185">Reference proteome</keyword>
<dbReference type="EMBL" id="JAPZBU010000008">
    <property type="protein sequence ID" value="KAJ5392439.1"/>
    <property type="molecule type" value="Genomic_DNA"/>
</dbReference>
<dbReference type="AlphaFoldDB" id="A0A9W9VZV7"/>
<evidence type="ECO:0000256" key="1">
    <source>
        <dbReference type="SAM" id="MobiDB-lite"/>
    </source>
</evidence>
<feature type="compositionally biased region" description="Basic and acidic residues" evidence="1">
    <location>
        <begin position="21"/>
        <end position="32"/>
    </location>
</feature>
<feature type="region of interest" description="Disordered" evidence="1">
    <location>
        <begin position="1"/>
        <end position="65"/>
    </location>
</feature>
<evidence type="ECO:0000313" key="2">
    <source>
        <dbReference type="EMBL" id="KAJ5392439.1"/>
    </source>
</evidence>
<sequence length="65" mass="7792">MTLRWGAGQWVGSESMNPGFEDQRDHRAENQRQKNQKFQRSAKNSKIEEKWEFKPGRPEMRMIDP</sequence>
<protein>
    <submittedName>
        <fullName evidence="2">Uncharacterized protein</fullName>
    </submittedName>
</protein>
<gene>
    <name evidence="2" type="ORF">N7509_007929</name>
</gene>
<evidence type="ECO:0000313" key="3">
    <source>
        <dbReference type="Proteomes" id="UP001147747"/>
    </source>
</evidence>
<name>A0A9W9VZV7_9EURO</name>
<accession>A0A9W9VZV7</accession>
<reference evidence="2" key="1">
    <citation type="submission" date="2022-12" db="EMBL/GenBank/DDBJ databases">
        <authorList>
            <person name="Petersen C."/>
        </authorList>
    </citation>
    <scope>NUCLEOTIDE SEQUENCE</scope>
    <source>
        <strain evidence="2">IBT 29677</strain>
    </source>
</reference>
<comment type="caution">
    <text evidence="2">The sequence shown here is derived from an EMBL/GenBank/DDBJ whole genome shotgun (WGS) entry which is preliminary data.</text>
</comment>
<feature type="compositionally biased region" description="Basic and acidic residues" evidence="1">
    <location>
        <begin position="45"/>
        <end position="65"/>
    </location>
</feature>
<dbReference type="Proteomes" id="UP001147747">
    <property type="component" value="Unassembled WGS sequence"/>
</dbReference>
<reference evidence="2" key="2">
    <citation type="journal article" date="2023" name="IMA Fungus">
        <title>Comparative genomic study of the Penicillium genus elucidates a diverse pangenome and 15 lateral gene transfer events.</title>
        <authorList>
            <person name="Petersen C."/>
            <person name="Sorensen T."/>
            <person name="Nielsen M.R."/>
            <person name="Sondergaard T.E."/>
            <person name="Sorensen J.L."/>
            <person name="Fitzpatrick D.A."/>
            <person name="Frisvad J.C."/>
            <person name="Nielsen K.L."/>
        </authorList>
    </citation>
    <scope>NUCLEOTIDE SEQUENCE</scope>
    <source>
        <strain evidence="2">IBT 29677</strain>
    </source>
</reference>
<dbReference type="GeneID" id="81371546"/>
<dbReference type="RefSeq" id="XP_056488117.1">
    <property type="nucleotide sequence ID" value="XM_056632566.1"/>
</dbReference>